<dbReference type="EMBL" id="JACCKX010000001">
    <property type="protein sequence ID" value="NZA00831.1"/>
    <property type="molecule type" value="Genomic_DNA"/>
</dbReference>
<dbReference type="NCBIfam" id="TIGR01635">
    <property type="entry name" value="tail_comp_S"/>
    <property type="match status" value="1"/>
</dbReference>
<evidence type="ECO:0000313" key="2">
    <source>
        <dbReference type="Proteomes" id="UP000589716"/>
    </source>
</evidence>
<organism evidence="1 2">
    <name type="scientific">Ottowia beijingensis</name>
    <dbReference type="NCBI Taxonomy" id="1207057"/>
    <lineage>
        <taxon>Bacteria</taxon>
        <taxon>Pseudomonadati</taxon>
        <taxon>Pseudomonadota</taxon>
        <taxon>Betaproteobacteria</taxon>
        <taxon>Burkholderiales</taxon>
        <taxon>Comamonadaceae</taxon>
        <taxon>Ottowia</taxon>
    </lineage>
</organism>
<keyword evidence="2" id="KW-1185">Reference proteome</keyword>
<dbReference type="Proteomes" id="UP000589716">
    <property type="component" value="Unassembled WGS sequence"/>
</dbReference>
<sequence length="148" mass="16953">MAGTSISIDTRALDGLKTSLRLMATGVRDTRTLMPRLGEYLQRSTQERFRTQTDPDGGAWAALQPRTRERKRHNRDKILTQRGYLRKHIYYQVTAPGRVEVFSDRVYAATHQFGRGNIPARPFLGISRRDTEEIGAIVRDWAAEFGFN</sequence>
<gene>
    <name evidence="1" type="ORF">H0I39_01810</name>
</gene>
<comment type="caution">
    <text evidence="1">The sequence shown here is derived from an EMBL/GenBank/DDBJ whole genome shotgun (WGS) entry which is preliminary data.</text>
</comment>
<reference evidence="1 2" key="1">
    <citation type="submission" date="2020-07" db="EMBL/GenBank/DDBJ databases">
        <authorList>
            <person name="Maaloum M."/>
        </authorList>
    </citation>
    <scope>NUCLEOTIDE SEQUENCE [LARGE SCALE GENOMIC DNA]</scope>
    <source>
        <strain evidence="1 2">GCS-AN-3</strain>
    </source>
</reference>
<proteinExistence type="predicted"/>
<protein>
    <submittedName>
        <fullName evidence="1">Phage virion morphogenesis protein</fullName>
    </submittedName>
</protein>
<dbReference type="InterPro" id="IPR006522">
    <property type="entry name" value="Phage_virion_morphogenesis"/>
</dbReference>
<dbReference type="RefSeq" id="WP_180549367.1">
    <property type="nucleotide sequence ID" value="NZ_JACCKX010000001.1"/>
</dbReference>
<evidence type="ECO:0000313" key="1">
    <source>
        <dbReference type="EMBL" id="NZA00831.1"/>
    </source>
</evidence>
<dbReference type="Pfam" id="PF05069">
    <property type="entry name" value="Phage_tail_S"/>
    <property type="match status" value="1"/>
</dbReference>
<name>A0A853IT54_9BURK</name>
<accession>A0A853IT54</accession>
<dbReference type="AlphaFoldDB" id="A0A853IT54"/>